<reference evidence="6" key="1">
    <citation type="submission" date="2019-02" db="EMBL/GenBank/DDBJ databases">
        <authorList>
            <person name="Gruber-Vodicka R. H."/>
            <person name="Seah K. B. B."/>
        </authorList>
    </citation>
    <scope>NUCLEOTIDE SEQUENCE</scope>
    <source>
        <strain evidence="6">BECK_DK47</strain>
    </source>
</reference>
<feature type="domain" description="ABC transporter" evidence="5">
    <location>
        <begin position="2"/>
        <end position="231"/>
    </location>
</feature>
<dbReference type="CDD" id="cd03230">
    <property type="entry name" value="ABC_DR_subfamily_A"/>
    <property type="match status" value="1"/>
</dbReference>
<evidence type="ECO:0000256" key="1">
    <source>
        <dbReference type="ARBA" id="ARBA00005417"/>
    </source>
</evidence>
<evidence type="ECO:0000313" key="6">
    <source>
        <dbReference type="EMBL" id="VFJ52770.1"/>
    </source>
</evidence>
<name>A0A450SHR1_9GAMM</name>
<dbReference type="EMBL" id="CAADEX010000039">
    <property type="protein sequence ID" value="VFJ52770.1"/>
    <property type="molecule type" value="Genomic_DNA"/>
</dbReference>
<dbReference type="InterPro" id="IPR003593">
    <property type="entry name" value="AAA+_ATPase"/>
</dbReference>
<dbReference type="PANTHER" id="PTHR43335:SF4">
    <property type="entry name" value="ABC TRANSPORTER, ATP-BINDING PROTEIN"/>
    <property type="match status" value="1"/>
</dbReference>
<dbReference type="AlphaFoldDB" id="A0A450SHR1"/>
<gene>
    <name evidence="6" type="ORF">BECKDK2373B_GA0170837_103941</name>
</gene>
<keyword evidence="2" id="KW-0813">Transport</keyword>
<accession>A0A450SHR1</accession>
<dbReference type="PANTHER" id="PTHR43335">
    <property type="entry name" value="ABC TRANSPORTER, ATP-BINDING PROTEIN"/>
    <property type="match status" value="1"/>
</dbReference>
<evidence type="ECO:0000256" key="4">
    <source>
        <dbReference type="ARBA" id="ARBA00022840"/>
    </source>
</evidence>
<organism evidence="6">
    <name type="scientific">Candidatus Kentrum sp. DK</name>
    <dbReference type="NCBI Taxonomy" id="2126562"/>
    <lineage>
        <taxon>Bacteria</taxon>
        <taxon>Pseudomonadati</taxon>
        <taxon>Pseudomonadota</taxon>
        <taxon>Gammaproteobacteria</taxon>
        <taxon>Candidatus Kentrum</taxon>
    </lineage>
</organism>
<dbReference type="PROSITE" id="PS50893">
    <property type="entry name" value="ABC_TRANSPORTER_2"/>
    <property type="match status" value="1"/>
</dbReference>
<keyword evidence="4 6" id="KW-0067">ATP-binding</keyword>
<evidence type="ECO:0000256" key="3">
    <source>
        <dbReference type="ARBA" id="ARBA00022741"/>
    </source>
</evidence>
<dbReference type="InterPro" id="IPR003439">
    <property type="entry name" value="ABC_transporter-like_ATP-bd"/>
</dbReference>
<dbReference type="GO" id="GO:0005524">
    <property type="term" value="F:ATP binding"/>
    <property type="evidence" value="ECO:0007669"/>
    <property type="project" value="UniProtKB-KW"/>
</dbReference>
<evidence type="ECO:0000259" key="5">
    <source>
        <dbReference type="PROSITE" id="PS50893"/>
    </source>
</evidence>
<dbReference type="GO" id="GO:0016887">
    <property type="term" value="F:ATP hydrolysis activity"/>
    <property type="evidence" value="ECO:0007669"/>
    <property type="project" value="InterPro"/>
</dbReference>
<dbReference type="Pfam" id="PF00005">
    <property type="entry name" value="ABC_tran"/>
    <property type="match status" value="1"/>
</dbReference>
<dbReference type="SMART" id="SM00382">
    <property type="entry name" value="AAA"/>
    <property type="match status" value="1"/>
</dbReference>
<dbReference type="InterPro" id="IPR027417">
    <property type="entry name" value="P-loop_NTPase"/>
</dbReference>
<dbReference type="SUPFAM" id="SSF52540">
    <property type="entry name" value="P-loop containing nucleoside triphosphate hydrolases"/>
    <property type="match status" value="1"/>
</dbReference>
<protein>
    <submittedName>
        <fullName evidence="6">ABC-2 type transport system ATP-binding protein</fullName>
    </submittedName>
</protein>
<comment type="similarity">
    <text evidence="1">Belongs to the ABC transporter superfamily.</text>
</comment>
<dbReference type="Gene3D" id="3.40.50.300">
    <property type="entry name" value="P-loop containing nucleotide triphosphate hydrolases"/>
    <property type="match status" value="1"/>
</dbReference>
<keyword evidence="3" id="KW-0547">Nucleotide-binding</keyword>
<evidence type="ECO:0000256" key="2">
    <source>
        <dbReference type="ARBA" id="ARBA00022448"/>
    </source>
</evidence>
<proteinExistence type="inferred from homology"/>
<sequence length="320" mass="34509">MIEVQNLTRRYDDVTAVDNVSFRIDQGEVVGLLGHNGAGKTTIMKMMTGFLEPTAGTITIDGLDVVRETRQVQSLIGYLPENCPLWPEMTVVDYLEFSATLHGVPAVERVMAVRGAISRTALEDKAAHPIHTLSRGYRQRVGVAQAILHYPRIVILDEPTNGLDPSQIQQMRALIADLAKTATVIISTHILQEVQAVCERVLILRAGSLVIDSRLDALRAEARLLVTLDRDDPALFNAIDAVTDVQKARGQGQPGQNDGAGVHSFVLAAPPDAAPQVAAAVTASGARLYALQPSARDLETVFAEANEMAMPERIAQPVVG</sequence>